<name>A0A0E2HLC1_9FIRM</name>
<dbReference type="PATRIC" id="fig|999408.3.peg.3830"/>
<protein>
    <submittedName>
        <fullName evidence="1">Uncharacterized protein</fullName>
    </submittedName>
</protein>
<dbReference type="HOGENOM" id="CLU_2421756_0_0_9"/>
<evidence type="ECO:0000313" key="2">
    <source>
        <dbReference type="Proteomes" id="UP000013085"/>
    </source>
</evidence>
<proteinExistence type="predicted"/>
<reference evidence="1 2" key="1">
    <citation type="submission" date="2013-01" db="EMBL/GenBank/DDBJ databases">
        <title>The Genome Sequence of Clostridium clostridioforme 90A8.</title>
        <authorList>
            <consortium name="The Broad Institute Genome Sequencing Platform"/>
            <person name="Earl A."/>
            <person name="Ward D."/>
            <person name="Feldgarden M."/>
            <person name="Gevers D."/>
            <person name="Courvalin P."/>
            <person name="Lambert T."/>
            <person name="Walker B."/>
            <person name="Young S.K."/>
            <person name="Zeng Q."/>
            <person name="Gargeya S."/>
            <person name="Fitzgerald M."/>
            <person name="Haas B."/>
            <person name="Abouelleil A."/>
            <person name="Alvarado L."/>
            <person name="Arachchi H.M."/>
            <person name="Berlin A.M."/>
            <person name="Chapman S.B."/>
            <person name="Dewar J."/>
            <person name="Goldberg J."/>
            <person name="Griggs A."/>
            <person name="Gujja S."/>
            <person name="Hansen M."/>
            <person name="Howarth C."/>
            <person name="Imamovic A."/>
            <person name="Larimer J."/>
            <person name="McCowan C."/>
            <person name="Murphy C."/>
            <person name="Neiman D."/>
            <person name="Pearson M."/>
            <person name="Priest M."/>
            <person name="Roberts A."/>
            <person name="Saif S."/>
            <person name="Shea T."/>
            <person name="Sisk P."/>
            <person name="Sykes S."/>
            <person name="Wortman J."/>
            <person name="Nusbaum C."/>
            <person name="Birren B."/>
        </authorList>
    </citation>
    <scope>NUCLEOTIDE SEQUENCE [LARGE SCALE GENOMIC DNA]</scope>
    <source>
        <strain evidence="1 2">90A8</strain>
    </source>
</reference>
<gene>
    <name evidence="1" type="ORF">HMPREF1090_03561</name>
</gene>
<comment type="caution">
    <text evidence="1">The sequence shown here is derived from an EMBL/GenBank/DDBJ whole genome shotgun (WGS) entry which is preliminary data.</text>
</comment>
<evidence type="ECO:0000313" key="1">
    <source>
        <dbReference type="EMBL" id="ENZ12435.1"/>
    </source>
</evidence>
<dbReference type="Proteomes" id="UP000013085">
    <property type="component" value="Unassembled WGS sequence"/>
</dbReference>
<organism evidence="1 2">
    <name type="scientific">[Clostridium] clostridioforme 90A8</name>
    <dbReference type="NCBI Taxonomy" id="999408"/>
    <lineage>
        <taxon>Bacteria</taxon>
        <taxon>Bacillati</taxon>
        <taxon>Bacillota</taxon>
        <taxon>Clostridia</taxon>
        <taxon>Lachnospirales</taxon>
        <taxon>Lachnospiraceae</taxon>
        <taxon>Enterocloster</taxon>
    </lineage>
</organism>
<dbReference type="AlphaFoldDB" id="A0A0E2HLC1"/>
<accession>A0A0E2HLC1</accession>
<sequence length="91" mass="10458">MNPHLREERNMKPEEAIDIIKRMYKGTPTTEQYEALEAAYEALGKQIPKKTPRIYGAMGEKYECPECGSGLRDTDLFTGHCKWCGQAIKQY</sequence>
<dbReference type="EMBL" id="AGYR01000039">
    <property type="protein sequence ID" value="ENZ12435.1"/>
    <property type="molecule type" value="Genomic_DNA"/>
</dbReference>